<keyword evidence="2" id="KW-1185">Reference proteome</keyword>
<organism evidence="1 2">
    <name type="scientific">Melastoma candidum</name>
    <dbReference type="NCBI Taxonomy" id="119954"/>
    <lineage>
        <taxon>Eukaryota</taxon>
        <taxon>Viridiplantae</taxon>
        <taxon>Streptophyta</taxon>
        <taxon>Embryophyta</taxon>
        <taxon>Tracheophyta</taxon>
        <taxon>Spermatophyta</taxon>
        <taxon>Magnoliopsida</taxon>
        <taxon>eudicotyledons</taxon>
        <taxon>Gunneridae</taxon>
        <taxon>Pentapetalae</taxon>
        <taxon>rosids</taxon>
        <taxon>malvids</taxon>
        <taxon>Myrtales</taxon>
        <taxon>Melastomataceae</taxon>
        <taxon>Melastomatoideae</taxon>
        <taxon>Melastomateae</taxon>
        <taxon>Melastoma</taxon>
    </lineage>
</organism>
<proteinExistence type="predicted"/>
<dbReference type="Proteomes" id="UP001057402">
    <property type="component" value="Chromosome 12"/>
</dbReference>
<accession>A0ACB9L4M7</accession>
<evidence type="ECO:0000313" key="1">
    <source>
        <dbReference type="EMBL" id="KAI4304503.1"/>
    </source>
</evidence>
<name>A0ACB9L4M7_9MYRT</name>
<sequence>MSSSICQEVRACSEPRLVQDYGGIACLVMCQDAGAYAHPLVRRSGLVLSEKSLDVCTESLGSETGSDDFLGEEDEAEKSRMCQVVITDKCSGGGELKSRKGNGIGPCSFPPPLKSMSGSSMLRMQSCHCDGRLVLQVVDTSSCHDSFLVERGGGRLRLSIYREQDKSEDDGEEEGDQATIEGEGQEAEDEEEEGSHELGKPELAEDEEKAGPRRRPSRCMEGKGLMTWKPRWVAT</sequence>
<evidence type="ECO:0000313" key="2">
    <source>
        <dbReference type="Proteomes" id="UP001057402"/>
    </source>
</evidence>
<comment type="caution">
    <text evidence="1">The sequence shown here is derived from an EMBL/GenBank/DDBJ whole genome shotgun (WGS) entry which is preliminary data.</text>
</comment>
<protein>
    <submittedName>
        <fullName evidence="1">Uncharacterized protein</fullName>
    </submittedName>
</protein>
<gene>
    <name evidence="1" type="ORF">MLD38_040000</name>
</gene>
<reference evidence="2" key="1">
    <citation type="journal article" date="2023" name="Front. Plant Sci.">
        <title>Chromosomal-level genome assembly of Melastoma candidum provides insights into trichome evolution.</title>
        <authorList>
            <person name="Zhong Y."/>
            <person name="Wu W."/>
            <person name="Sun C."/>
            <person name="Zou P."/>
            <person name="Liu Y."/>
            <person name="Dai S."/>
            <person name="Zhou R."/>
        </authorList>
    </citation>
    <scope>NUCLEOTIDE SEQUENCE [LARGE SCALE GENOMIC DNA]</scope>
</reference>
<dbReference type="EMBL" id="CM042891">
    <property type="protein sequence ID" value="KAI4304503.1"/>
    <property type="molecule type" value="Genomic_DNA"/>
</dbReference>